<evidence type="ECO:0000256" key="3">
    <source>
        <dbReference type="ARBA" id="ARBA00023163"/>
    </source>
</evidence>
<dbReference type="GO" id="GO:0043565">
    <property type="term" value="F:sequence-specific DNA binding"/>
    <property type="evidence" value="ECO:0007669"/>
    <property type="project" value="InterPro"/>
</dbReference>
<comment type="caution">
    <text evidence="5">The sequence shown here is derived from an EMBL/GenBank/DDBJ whole genome shotgun (WGS) entry which is preliminary data.</text>
</comment>
<gene>
    <name evidence="5" type="ORF">DC487_04485</name>
</gene>
<evidence type="ECO:0000259" key="4">
    <source>
        <dbReference type="PROSITE" id="PS01124"/>
    </source>
</evidence>
<dbReference type="Gene3D" id="1.10.10.60">
    <property type="entry name" value="Homeodomain-like"/>
    <property type="match status" value="1"/>
</dbReference>
<evidence type="ECO:0000313" key="5">
    <source>
        <dbReference type="EMBL" id="PVH26860.1"/>
    </source>
</evidence>
<evidence type="ECO:0000256" key="1">
    <source>
        <dbReference type="ARBA" id="ARBA00023015"/>
    </source>
</evidence>
<dbReference type="SMART" id="SM00342">
    <property type="entry name" value="HTH_ARAC"/>
    <property type="match status" value="1"/>
</dbReference>
<accession>A0A2T8HN67</accession>
<dbReference type="EMBL" id="QDKG01000001">
    <property type="protein sequence ID" value="PVH26860.1"/>
    <property type="molecule type" value="Genomic_DNA"/>
</dbReference>
<dbReference type="SUPFAM" id="SSF46689">
    <property type="entry name" value="Homeodomain-like"/>
    <property type="match status" value="1"/>
</dbReference>
<name>A0A2T8HN67_9SPHI</name>
<reference evidence="5 6" key="1">
    <citation type="submission" date="2018-04" db="EMBL/GenBank/DDBJ databases">
        <title>Sphingobacterium cortibacter sp. nov.</title>
        <authorList>
            <person name="Li Y."/>
        </authorList>
    </citation>
    <scope>NUCLEOTIDE SEQUENCE [LARGE SCALE GENOMIC DNA]</scope>
    <source>
        <strain evidence="5 6">2c-3</strain>
    </source>
</reference>
<dbReference type="Proteomes" id="UP000245627">
    <property type="component" value="Unassembled WGS sequence"/>
</dbReference>
<dbReference type="PANTHER" id="PTHR43280:SF32">
    <property type="entry name" value="TRANSCRIPTIONAL REGULATORY PROTEIN"/>
    <property type="match status" value="1"/>
</dbReference>
<dbReference type="PANTHER" id="PTHR43280">
    <property type="entry name" value="ARAC-FAMILY TRANSCRIPTIONAL REGULATOR"/>
    <property type="match status" value="1"/>
</dbReference>
<evidence type="ECO:0000256" key="2">
    <source>
        <dbReference type="ARBA" id="ARBA00023125"/>
    </source>
</evidence>
<feature type="domain" description="HTH araC/xylS-type" evidence="4">
    <location>
        <begin position="202"/>
        <end position="303"/>
    </location>
</feature>
<keyword evidence="6" id="KW-1185">Reference proteome</keyword>
<keyword evidence="1" id="KW-0805">Transcription regulation</keyword>
<dbReference type="PROSITE" id="PS01124">
    <property type="entry name" value="HTH_ARAC_FAMILY_2"/>
    <property type="match status" value="1"/>
</dbReference>
<sequence>MKKENKPYFVQSIQEEHSFWGLPKPMHPLVSVFRYSEDYKAEPTLPEHRAFGFYAISIKKNYAGKFRYGQRYYDFDAGVMTFISPNQVLSFKQGDVTPTEGVTLLIHPDFLASYPLAKNIKRYGFFSYEVNEALHLSEQEEETLETIFKNIEREYQSNIDQFSQDVMIAQIELLLQYCNRFYNRQFITRKIANDEVLIRLENLLTDYFNDETSLALGIPTVQFVSERLNVSTNYLSDMLRSITGQTTQQHIHNKLIDKAKELLSTTNLSVREIAYQLGFEYPQSFNKLFKKKTDISPLEFRQSFN</sequence>
<keyword evidence="2" id="KW-0238">DNA-binding</keyword>
<protein>
    <submittedName>
        <fullName evidence="5">AraC family transcriptional regulator</fullName>
    </submittedName>
</protein>
<dbReference type="GO" id="GO:0003700">
    <property type="term" value="F:DNA-binding transcription factor activity"/>
    <property type="evidence" value="ECO:0007669"/>
    <property type="project" value="InterPro"/>
</dbReference>
<evidence type="ECO:0000313" key="6">
    <source>
        <dbReference type="Proteomes" id="UP000245627"/>
    </source>
</evidence>
<dbReference type="AlphaFoldDB" id="A0A2T8HN67"/>
<dbReference type="InterPro" id="IPR018060">
    <property type="entry name" value="HTH_AraC"/>
</dbReference>
<dbReference type="InterPro" id="IPR009057">
    <property type="entry name" value="Homeodomain-like_sf"/>
</dbReference>
<organism evidence="5 6">
    <name type="scientific">Sphingobacterium corticibacter</name>
    <dbReference type="NCBI Taxonomy" id="2171749"/>
    <lineage>
        <taxon>Bacteria</taxon>
        <taxon>Pseudomonadati</taxon>
        <taxon>Bacteroidota</taxon>
        <taxon>Sphingobacteriia</taxon>
        <taxon>Sphingobacteriales</taxon>
        <taxon>Sphingobacteriaceae</taxon>
        <taxon>Sphingobacterium</taxon>
    </lineage>
</organism>
<dbReference type="RefSeq" id="WP_116774717.1">
    <property type="nucleotide sequence ID" value="NZ_QDKG01000001.1"/>
</dbReference>
<dbReference type="Pfam" id="PF12833">
    <property type="entry name" value="HTH_18"/>
    <property type="match status" value="1"/>
</dbReference>
<dbReference type="OrthoDB" id="9816214at2"/>
<proteinExistence type="predicted"/>
<keyword evidence="3" id="KW-0804">Transcription</keyword>